<dbReference type="RefSeq" id="WP_195869809.1">
    <property type="nucleotide sequence ID" value="NZ_JADOET010000001.1"/>
</dbReference>
<dbReference type="InterPro" id="IPR051907">
    <property type="entry name" value="DoxX-like_oxidoreductase"/>
</dbReference>
<feature type="transmembrane region" description="Helical" evidence="7">
    <location>
        <begin position="53"/>
        <end position="76"/>
    </location>
</feature>
<comment type="subcellular location">
    <subcellularLocation>
        <location evidence="1">Cell membrane</location>
        <topology evidence="1">Multi-pass membrane protein</topology>
    </subcellularLocation>
</comment>
<name>A0ABS0EG90_9FLAO</name>
<keyword evidence="5 7" id="KW-1133">Transmembrane helix</keyword>
<dbReference type="EMBL" id="JADOET010000001">
    <property type="protein sequence ID" value="MBF8148527.1"/>
    <property type="molecule type" value="Genomic_DNA"/>
</dbReference>
<comment type="caution">
    <text evidence="8">The sequence shown here is derived from an EMBL/GenBank/DDBJ whole genome shotgun (WGS) entry which is preliminary data.</text>
</comment>
<keyword evidence="4 7" id="KW-0812">Transmembrane</keyword>
<evidence type="ECO:0000256" key="4">
    <source>
        <dbReference type="ARBA" id="ARBA00022692"/>
    </source>
</evidence>
<keyword evidence="6 7" id="KW-0472">Membrane</keyword>
<dbReference type="Proteomes" id="UP000611215">
    <property type="component" value="Unassembled WGS sequence"/>
</dbReference>
<reference evidence="8 9" key="1">
    <citation type="submission" date="2020-11" db="EMBL/GenBank/DDBJ databases">
        <title>Winogradskyella marina sp. nov., isolated from marine sediment.</title>
        <authorList>
            <person name="Bo J."/>
            <person name="Wang S."/>
            <person name="Song X."/>
            <person name="Du Z."/>
        </authorList>
    </citation>
    <scope>NUCLEOTIDE SEQUENCE [LARGE SCALE GENOMIC DNA]</scope>
    <source>
        <strain evidence="8 9">F6397</strain>
    </source>
</reference>
<keyword evidence="9" id="KW-1185">Reference proteome</keyword>
<comment type="similarity">
    <text evidence="2">Belongs to the DoxX family.</text>
</comment>
<dbReference type="Pfam" id="PF07681">
    <property type="entry name" value="DoxX"/>
    <property type="match status" value="1"/>
</dbReference>
<dbReference type="InterPro" id="IPR032808">
    <property type="entry name" value="DoxX"/>
</dbReference>
<gene>
    <name evidence="8" type="ORF">ITJ86_01375</name>
</gene>
<accession>A0ABS0EG90</accession>
<evidence type="ECO:0000256" key="1">
    <source>
        <dbReference type="ARBA" id="ARBA00004651"/>
    </source>
</evidence>
<dbReference type="PANTHER" id="PTHR33452:SF1">
    <property type="entry name" value="INNER MEMBRANE PROTEIN YPHA-RELATED"/>
    <property type="match status" value="1"/>
</dbReference>
<evidence type="ECO:0000256" key="2">
    <source>
        <dbReference type="ARBA" id="ARBA00006679"/>
    </source>
</evidence>
<evidence type="ECO:0000256" key="7">
    <source>
        <dbReference type="SAM" id="Phobius"/>
    </source>
</evidence>
<feature type="transmembrane region" description="Helical" evidence="7">
    <location>
        <begin position="12"/>
        <end position="33"/>
    </location>
</feature>
<feature type="transmembrane region" description="Helical" evidence="7">
    <location>
        <begin position="83"/>
        <end position="103"/>
    </location>
</feature>
<organism evidence="8 9">
    <name type="scientific">Winogradskyella marina</name>
    <dbReference type="NCBI Taxonomy" id="2785530"/>
    <lineage>
        <taxon>Bacteria</taxon>
        <taxon>Pseudomonadati</taxon>
        <taxon>Bacteroidota</taxon>
        <taxon>Flavobacteriia</taxon>
        <taxon>Flavobacteriales</taxon>
        <taxon>Flavobacteriaceae</taxon>
        <taxon>Winogradskyella</taxon>
    </lineage>
</organism>
<dbReference type="PANTHER" id="PTHR33452">
    <property type="entry name" value="OXIDOREDUCTASE CATD-RELATED"/>
    <property type="match status" value="1"/>
</dbReference>
<evidence type="ECO:0000256" key="6">
    <source>
        <dbReference type="ARBA" id="ARBA00023136"/>
    </source>
</evidence>
<feature type="transmembrane region" description="Helical" evidence="7">
    <location>
        <begin position="109"/>
        <end position="129"/>
    </location>
</feature>
<protein>
    <submittedName>
        <fullName evidence="8">DoxX family protein</fullName>
    </submittedName>
</protein>
<evidence type="ECO:0000256" key="3">
    <source>
        <dbReference type="ARBA" id="ARBA00022475"/>
    </source>
</evidence>
<keyword evidence="3" id="KW-1003">Cell membrane</keyword>
<sequence length="138" mass="14905">MRANSITNSTFTDIGLLILRVFLGLGMCLGHGLGKWTKLFSGEEIHFADPFGLGAFTSLAVAVFAEVVCSILLTLGLLTRWSLVPLLMTMLVAVFVVHISDGFGGMEKALLYGIGYITILFTGPGKFSLDAFLKRKSK</sequence>
<evidence type="ECO:0000313" key="9">
    <source>
        <dbReference type="Proteomes" id="UP000611215"/>
    </source>
</evidence>
<evidence type="ECO:0000256" key="5">
    <source>
        <dbReference type="ARBA" id="ARBA00022989"/>
    </source>
</evidence>
<proteinExistence type="inferred from homology"/>
<evidence type="ECO:0000313" key="8">
    <source>
        <dbReference type="EMBL" id="MBF8148527.1"/>
    </source>
</evidence>